<evidence type="ECO:0000259" key="1">
    <source>
        <dbReference type="Pfam" id="PF02589"/>
    </source>
</evidence>
<dbReference type="Pfam" id="PF02589">
    <property type="entry name" value="LUD_dom"/>
    <property type="match status" value="1"/>
</dbReference>
<dbReference type="InterPro" id="IPR003741">
    <property type="entry name" value="LUD_dom"/>
</dbReference>
<reference evidence="2 3" key="1">
    <citation type="journal article" date="2015" name="Genome Announc.">
        <title>Genome Sequence of a Sulfate-Reducing Thermophilic Bacterium, Thermodesulfobacterium commune DSM 2178T (Phylum Thermodesulfobacteria).</title>
        <authorList>
            <person name="Bhatnagar S."/>
            <person name="Badger J.H."/>
            <person name="Madupu R."/>
            <person name="Khouri H.M."/>
            <person name="O'Connor E.M."/>
            <person name="Robb F.T."/>
            <person name="Ward N.L."/>
            <person name="Eisen J.A."/>
        </authorList>
    </citation>
    <scope>NUCLEOTIDE SEQUENCE [LARGE SCALE GENOMIC DNA]</scope>
    <source>
        <strain evidence="2 3">DSM 2178</strain>
    </source>
</reference>
<dbReference type="SUPFAM" id="SSF100950">
    <property type="entry name" value="NagB/RpiA/CoA transferase-like"/>
    <property type="match status" value="1"/>
</dbReference>
<dbReference type="RefSeq" id="WP_028841901.1">
    <property type="nucleotide sequence ID" value="NZ_CP008796.1"/>
</dbReference>
<dbReference type="OrthoDB" id="9794157at2"/>
<dbReference type="KEGG" id="tcm:HL41_07290"/>
<organism evidence="2 3">
    <name type="scientific">Thermodesulfobacterium commune DSM 2178</name>
    <dbReference type="NCBI Taxonomy" id="289377"/>
    <lineage>
        <taxon>Bacteria</taxon>
        <taxon>Pseudomonadati</taxon>
        <taxon>Thermodesulfobacteriota</taxon>
        <taxon>Thermodesulfobacteria</taxon>
        <taxon>Thermodesulfobacteriales</taxon>
        <taxon>Thermodesulfobacteriaceae</taxon>
        <taxon>Thermodesulfobacterium</taxon>
    </lineage>
</organism>
<dbReference type="eggNOG" id="COG1556">
    <property type="taxonomic scope" value="Bacteria"/>
</dbReference>
<sequence>MFELFKEKASALMAEVYSFKNRKEALEFIKGFIKENTSYEDKNSVVWYDTWFLDGERKEDLLAELPQITFEFTPEIASQAKIGINEVDGAIAESGSLIEVSNRIQKRLVSSLTEIHIAILPKSRIFPDLKTALRSFNLTNVPYVTLISGPSRTADIERVLTIGVHGPERVIIVCVENL</sequence>
<dbReference type="Gene3D" id="3.40.50.10420">
    <property type="entry name" value="NagB/RpiA/CoA transferase-like"/>
    <property type="match status" value="1"/>
</dbReference>
<feature type="domain" description="LUD" evidence="1">
    <location>
        <begin position="3"/>
        <end position="174"/>
    </location>
</feature>
<dbReference type="Proteomes" id="UP000028481">
    <property type="component" value="Chromosome"/>
</dbReference>
<dbReference type="EMBL" id="CP008796">
    <property type="protein sequence ID" value="AIH04504.1"/>
    <property type="molecule type" value="Genomic_DNA"/>
</dbReference>
<dbReference type="InterPro" id="IPR037171">
    <property type="entry name" value="NagB/RpiA_transferase-like"/>
</dbReference>
<dbReference type="PANTHER" id="PTHR43682">
    <property type="entry name" value="LACTATE UTILIZATION PROTEIN C"/>
    <property type="match status" value="1"/>
</dbReference>
<dbReference type="PANTHER" id="PTHR43682:SF1">
    <property type="entry name" value="LACTATE UTILIZATION PROTEIN C"/>
    <property type="match status" value="1"/>
</dbReference>
<accession>A0A075WT81</accession>
<dbReference type="STRING" id="289377.HL41_07290"/>
<keyword evidence="3" id="KW-1185">Reference proteome</keyword>
<gene>
    <name evidence="2" type="ORF">HL41_07290</name>
</gene>
<evidence type="ECO:0000313" key="2">
    <source>
        <dbReference type="EMBL" id="AIH04504.1"/>
    </source>
</evidence>
<protein>
    <recommendedName>
        <fullName evidence="1">LUD domain-containing protein</fullName>
    </recommendedName>
</protein>
<dbReference type="InterPro" id="IPR024185">
    <property type="entry name" value="FTHF_cligase-like_sf"/>
</dbReference>
<name>A0A075WT81_9BACT</name>
<dbReference type="HOGENOM" id="CLU_090664_1_3_0"/>
<proteinExistence type="predicted"/>
<evidence type="ECO:0000313" key="3">
    <source>
        <dbReference type="Proteomes" id="UP000028481"/>
    </source>
</evidence>
<dbReference type="PaxDb" id="289377-HL41_07290"/>
<dbReference type="AlphaFoldDB" id="A0A075WT81"/>